<organism evidence="3 4">
    <name type="scientific">Luteolibacter yonseiensis</name>
    <dbReference type="NCBI Taxonomy" id="1144680"/>
    <lineage>
        <taxon>Bacteria</taxon>
        <taxon>Pseudomonadati</taxon>
        <taxon>Verrucomicrobiota</taxon>
        <taxon>Verrucomicrobiia</taxon>
        <taxon>Verrucomicrobiales</taxon>
        <taxon>Verrucomicrobiaceae</taxon>
        <taxon>Luteolibacter</taxon>
    </lineage>
</organism>
<keyword evidence="1" id="KW-1133">Transmembrane helix</keyword>
<evidence type="ECO:0000313" key="3">
    <source>
        <dbReference type="EMBL" id="MBK1816285.1"/>
    </source>
</evidence>
<evidence type="ECO:0000256" key="2">
    <source>
        <dbReference type="SAM" id="SignalP"/>
    </source>
</evidence>
<gene>
    <name evidence="3" type="ORF">JIN84_11730</name>
</gene>
<sequence length="189" mass="20890">MFRSLTFIVPLVLLAGDLHAQVPAETEDIRGPKEVVEIPVPEKPDYVLWSVVGGGLLMVALGAFFWKKHARRQRLGSPHEVALKSLAGLESDRGALTAEAFADRAAETLRSYISRRFGMAAPLRTTEEFLHDIMRDDSVLAGQRDLLKTFLKSCDLAKFAGSQLNEDQRHGLVESARGFIRSTSDTTKP</sequence>
<keyword evidence="2" id="KW-0732">Signal</keyword>
<dbReference type="AlphaFoldDB" id="A0A934R6G2"/>
<keyword evidence="1" id="KW-0812">Transmembrane</keyword>
<feature type="transmembrane region" description="Helical" evidence="1">
    <location>
        <begin position="46"/>
        <end position="66"/>
    </location>
</feature>
<keyword evidence="4" id="KW-1185">Reference proteome</keyword>
<dbReference type="Proteomes" id="UP000600139">
    <property type="component" value="Unassembled WGS sequence"/>
</dbReference>
<keyword evidence="1" id="KW-0472">Membrane</keyword>
<protein>
    <recommendedName>
        <fullName evidence="5">DUF4381 domain-containing protein</fullName>
    </recommendedName>
</protein>
<evidence type="ECO:0000313" key="4">
    <source>
        <dbReference type="Proteomes" id="UP000600139"/>
    </source>
</evidence>
<proteinExistence type="predicted"/>
<name>A0A934R6G2_9BACT</name>
<dbReference type="EMBL" id="JAENIK010000011">
    <property type="protein sequence ID" value="MBK1816285.1"/>
    <property type="molecule type" value="Genomic_DNA"/>
</dbReference>
<reference evidence="3" key="1">
    <citation type="submission" date="2021-01" db="EMBL/GenBank/DDBJ databases">
        <title>Modified the classification status of verrucomicrobia.</title>
        <authorList>
            <person name="Feng X."/>
        </authorList>
    </citation>
    <scope>NUCLEOTIDE SEQUENCE</scope>
    <source>
        <strain evidence="3">JCM 18052</strain>
    </source>
</reference>
<comment type="caution">
    <text evidence="3">The sequence shown here is derived from an EMBL/GenBank/DDBJ whole genome shotgun (WGS) entry which is preliminary data.</text>
</comment>
<evidence type="ECO:0008006" key="5">
    <source>
        <dbReference type="Google" id="ProtNLM"/>
    </source>
</evidence>
<evidence type="ECO:0000256" key="1">
    <source>
        <dbReference type="SAM" id="Phobius"/>
    </source>
</evidence>
<feature type="chain" id="PRO_5037872030" description="DUF4381 domain-containing protein" evidence="2">
    <location>
        <begin position="21"/>
        <end position="189"/>
    </location>
</feature>
<feature type="signal peptide" evidence="2">
    <location>
        <begin position="1"/>
        <end position="20"/>
    </location>
</feature>
<dbReference type="RefSeq" id="WP_200351230.1">
    <property type="nucleotide sequence ID" value="NZ_BAABHZ010000006.1"/>
</dbReference>
<accession>A0A934R6G2</accession>